<proteinExistence type="predicted"/>
<dbReference type="AlphaFoldDB" id="A0A9P5P3H7"/>
<gene>
    <name evidence="1" type="ORF">BDP27DRAFT_1242338</name>
</gene>
<feature type="non-terminal residue" evidence="1">
    <location>
        <position position="1"/>
    </location>
</feature>
<comment type="caution">
    <text evidence="1">The sequence shown here is derived from an EMBL/GenBank/DDBJ whole genome shotgun (WGS) entry which is preliminary data.</text>
</comment>
<protein>
    <submittedName>
        <fullName evidence="1">Uncharacterized protein</fullName>
    </submittedName>
</protein>
<dbReference type="EMBL" id="JADNRY010000433">
    <property type="protein sequence ID" value="KAF9056773.1"/>
    <property type="molecule type" value="Genomic_DNA"/>
</dbReference>
<dbReference type="Proteomes" id="UP000772434">
    <property type="component" value="Unassembled WGS sequence"/>
</dbReference>
<keyword evidence="2" id="KW-1185">Reference proteome</keyword>
<accession>A0A9P5P3H7</accession>
<evidence type="ECO:0000313" key="1">
    <source>
        <dbReference type="EMBL" id="KAF9056773.1"/>
    </source>
</evidence>
<reference evidence="1" key="1">
    <citation type="submission" date="2020-11" db="EMBL/GenBank/DDBJ databases">
        <authorList>
            <consortium name="DOE Joint Genome Institute"/>
            <person name="Ahrendt S."/>
            <person name="Riley R."/>
            <person name="Andreopoulos W."/>
            <person name="Labutti K."/>
            <person name="Pangilinan J."/>
            <person name="Ruiz-Duenas F.J."/>
            <person name="Barrasa J.M."/>
            <person name="Sanchez-Garcia M."/>
            <person name="Camarero S."/>
            <person name="Miyauchi S."/>
            <person name="Serrano A."/>
            <person name="Linde D."/>
            <person name="Babiker R."/>
            <person name="Drula E."/>
            <person name="Ayuso-Fernandez I."/>
            <person name="Pacheco R."/>
            <person name="Padilla G."/>
            <person name="Ferreira P."/>
            <person name="Barriuso J."/>
            <person name="Kellner H."/>
            <person name="Castanera R."/>
            <person name="Alfaro M."/>
            <person name="Ramirez L."/>
            <person name="Pisabarro A.G."/>
            <person name="Kuo A."/>
            <person name="Tritt A."/>
            <person name="Lipzen A."/>
            <person name="He G."/>
            <person name="Yan M."/>
            <person name="Ng V."/>
            <person name="Cullen D."/>
            <person name="Martin F."/>
            <person name="Rosso M.-N."/>
            <person name="Henrissat B."/>
            <person name="Hibbett D."/>
            <person name="Martinez A.T."/>
            <person name="Grigoriev I.V."/>
        </authorList>
    </citation>
    <scope>NUCLEOTIDE SEQUENCE</scope>
    <source>
        <strain evidence="1">AH 40177</strain>
    </source>
</reference>
<evidence type="ECO:0000313" key="2">
    <source>
        <dbReference type="Proteomes" id="UP000772434"/>
    </source>
</evidence>
<organism evidence="1 2">
    <name type="scientific">Rhodocollybia butyracea</name>
    <dbReference type="NCBI Taxonomy" id="206335"/>
    <lineage>
        <taxon>Eukaryota</taxon>
        <taxon>Fungi</taxon>
        <taxon>Dikarya</taxon>
        <taxon>Basidiomycota</taxon>
        <taxon>Agaricomycotina</taxon>
        <taxon>Agaricomycetes</taxon>
        <taxon>Agaricomycetidae</taxon>
        <taxon>Agaricales</taxon>
        <taxon>Marasmiineae</taxon>
        <taxon>Omphalotaceae</taxon>
        <taxon>Rhodocollybia</taxon>
    </lineage>
</organism>
<name>A0A9P5P3H7_9AGAR</name>
<sequence>TQHSNPSIIIEDLGETNATSFTWIVDVAAGKWIGFDVTDSKNALAQSAAVLVQPGSEYYQL</sequence>
<dbReference type="OrthoDB" id="3362246at2759"/>